<name>A0A4R8WQR8_9MICO</name>
<evidence type="ECO:0000313" key="2">
    <source>
        <dbReference type="Proteomes" id="UP000298412"/>
    </source>
</evidence>
<dbReference type="AlphaFoldDB" id="A0A4R8WQR8"/>
<gene>
    <name evidence="1" type="ORF">E3O19_10960</name>
</gene>
<dbReference type="RefSeq" id="WP_134567523.1">
    <property type="nucleotide sequence ID" value="NZ_SOFP01000047.1"/>
</dbReference>
<accession>A0A4R8WQR8</accession>
<evidence type="ECO:0000313" key="1">
    <source>
        <dbReference type="EMBL" id="TFC14697.1"/>
    </source>
</evidence>
<dbReference type="EMBL" id="SOFP01000047">
    <property type="protein sequence ID" value="TFC14697.1"/>
    <property type="molecule type" value="Genomic_DNA"/>
</dbReference>
<proteinExistence type="predicted"/>
<dbReference type="Proteomes" id="UP000298412">
    <property type="component" value="Unassembled WGS sequence"/>
</dbReference>
<organism evidence="1 2">
    <name type="scientific">Cryobacterium algoritolerans</name>
    <dbReference type="NCBI Taxonomy" id="1259184"/>
    <lineage>
        <taxon>Bacteria</taxon>
        <taxon>Bacillati</taxon>
        <taxon>Actinomycetota</taxon>
        <taxon>Actinomycetes</taxon>
        <taxon>Micrococcales</taxon>
        <taxon>Microbacteriaceae</taxon>
        <taxon>Cryobacterium</taxon>
    </lineage>
</organism>
<dbReference type="OrthoDB" id="5147858at2"/>
<protein>
    <submittedName>
        <fullName evidence="1">Uncharacterized protein</fullName>
    </submittedName>
</protein>
<comment type="caution">
    <text evidence="1">The sequence shown here is derived from an EMBL/GenBank/DDBJ whole genome shotgun (WGS) entry which is preliminary data.</text>
</comment>
<sequence>MSDDDSDEDTQWTAAARTRLASAGSELLAAISAHIEFFSNAELGTPWSKMSDQNAAVERAAVAYATAQFEVTGNSGPFGELQEWDDVEDYEEDDEDDEQPVSFLSVLQRADYGVLDEEAVLEAGRLKFLENRPGESELNARSTVNHLGAALYELAHADGWDSLEKAAGLTPMGSIIQAVVPDEAIDLGDGQSESDAPDGGFSVSGFVLYTEVNQFRR</sequence>
<keyword evidence="2" id="KW-1185">Reference proteome</keyword>
<reference evidence="1 2" key="1">
    <citation type="submission" date="2019-03" db="EMBL/GenBank/DDBJ databases">
        <title>Genomics of glacier-inhabiting Cryobacterium strains.</title>
        <authorList>
            <person name="Liu Q."/>
            <person name="Xin Y.-H."/>
        </authorList>
    </citation>
    <scope>NUCLEOTIDE SEQUENCE [LARGE SCALE GENOMIC DNA]</scope>
    <source>
        <strain evidence="1 2">MDT1-3</strain>
    </source>
</reference>